<keyword evidence="2" id="KW-1185">Reference proteome</keyword>
<dbReference type="Proteomes" id="UP000194236">
    <property type="component" value="Unassembled WGS sequence"/>
</dbReference>
<evidence type="ECO:0000313" key="2">
    <source>
        <dbReference type="Proteomes" id="UP000194236"/>
    </source>
</evidence>
<reference evidence="1 2" key="1">
    <citation type="submission" date="2017-03" db="EMBL/GenBank/DDBJ databases">
        <title>Genome Survey of Euroglyphus maynei.</title>
        <authorList>
            <person name="Arlian L.G."/>
            <person name="Morgan M.S."/>
            <person name="Rider S.D."/>
        </authorList>
    </citation>
    <scope>NUCLEOTIDE SEQUENCE [LARGE SCALE GENOMIC DNA]</scope>
    <source>
        <strain evidence="1">Arlian Lab</strain>
        <tissue evidence="1">Whole body</tissue>
    </source>
</reference>
<dbReference type="AlphaFoldDB" id="A0A1Y3BC01"/>
<sequence>MKRTSNGAITNEPGTNDLLIYFVVGIENANLKSILQFTIGKMEVFSRLTSSHIGLIRIKMKIASRKKGRLELMSLRVR</sequence>
<proteinExistence type="predicted"/>
<comment type="caution">
    <text evidence="1">The sequence shown here is derived from an EMBL/GenBank/DDBJ whole genome shotgun (WGS) entry which is preliminary data.</text>
</comment>
<gene>
    <name evidence="1" type="ORF">BLA29_010272</name>
</gene>
<accession>A0A1Y3BC01</accession>
<feature type="non-terminal residue" evidence="1">
    <location>
        <position position="78"/>
    </location>
</feature>
<dbReference type="OrthoDB" id="10486208at2759"/>
<organism evidence="1 2">
    <name type="scientific">Euroglyphus maynei</name>
    <name type="common">Mayne's house dust mite</name>
    <dbReference type="NCBI Taxonomy" id="6958"/>
    <lineage>
        <taxon>Eukaryota</taxon>
        <taxon>Metazoa</taxon>
        <taxon>Ecdysozoa</taxon>
        <taxon>Arthropoda</taxon>
        <taxon>Chelicerata</taxon>
        <taxon>Arachnida</taxon>
        <taxon>Acari</taxon>
        <taxon>Acariformes</taxon>
        <taxon>Sarcoptiformes</taxon>
        <taxon>Astigmata</taxon>
        <taxon>Psoroptidia</taxon>
        <taxon>Analgoidea</taxon>
        <taxon>Pyroglyphidae</taxon>
        <taxon>Pyroglyphinae</taxon>
        <taxon>Euroglyphus</taxon>
    </lineage>
</organism>
<protein>
    <submittedName>
        <fullName evidence="1">Uncharacterized protein</fullName>
    </submittedName>
</protein>
<name>A0A1Y3BC01_EURMA</name>
<evidence type="ECO:0000313" key="1">
    <source>
        <dbReference type="EMBL" id="OTF77428.1"/>
    </source>
</evidence>
<dbReference type="EMBL" id="MUJZ01032602">
    <property type="protein sequence ID" value="OTF77428.1"/>
    <property type="molecule type" value="Genomic_DNA"/>
</dbReference>